<evidence type="ECO:0000256" key="4">
    <source>
        <dbReference type="ARBA" id="ARBA00022989"/>
    </source>
</evidence>
<evidence type="ECO:0000259" key="7">
    <source>
        <dbReference type="Pfam" id="PF03772"/>
    </source>
</evidence>
<keyword evidence="4 6" id="KW-1133">Transmembrane helix</keyword>
<evidence type="ECO:0000256" key="2">
    <source>
        <dbReference type="ARBA" id="ARBA00022475"/>
    </source>
</evidence>
<dbReference type="OrthoDB" id="9761531at2"/>
<evidence type="ECO:0000256" key="6">
    <source>
        <dbReference type="SAM" id="Phobius"/>
    </source>
</evidence>
<keyword evidence="3 6" id="KW-0812">Transmembrane</keyword>
<comment type="subcellular location">
    <subcellularLocation>
        <location evidence="1">Cell membrane</location>
        <topology evidence="1">Multi-pass membrane protein</topology>
    </subcellularLocation>
</comment>
<sequence>MKVLDFPLAKITISFILGILVCYYWQPTIYITGCILIITGLFFSILYFLSGKNKTLHLFFGISSCLISFWFGIITLLLHTDSLKPSNYIHYKKAFEDEQPISFTLTEQLKSNRYNDRYVASLNHINGSTYTGKIIVNIKKENTRNTLLIGNTIQTKAILQHTTGPKNPNQFDYAKYLSNKNIYAQLYVSRSEIKVSKKIRKDIWFYAARLNSRIVRNLEKAHFSKIEMNVALALILGQRQEISSDIIKDYQYSGATHILSVSGLHVGFIMLFVLFILKPIPNTRKGSFLKLVAILISLSLFGIISGLSPPVLRSVIMFSFLAIGNHLRRGSNIYHTLLVSVLLILLFEPYFLFDVGFQLSYIALFSIVWIQPLLKEIWKPKNKICNYIWEALVVSFAAQIGTFPICLYYFHQFPCLFFVTNILILPILSFIMITGIVVMLISVFFSCPVLLIKIFEKSIYILNRITHGVASLESFVIRDIGFNFYYFLTFYGLIITTVIWLKKPGYPKLIAIFISVIFVQLSFIMTRKDVEEKHEFIVYHTNKKTVITERTGTNILFFTTENFEKKGAEKYSIDPVIGNSGSIKSVSKIKNTFFFNNQKILLIDSSGIYKKNSCPDILILTQSPKINLDRMLLELKPKIIVADASNSYSIQKYWKLTCLKKRIPYHSTGEMGFYKLK</sequence>
<dbReference type="Proteomes" id="UP000288102">
    <property type="component" value="Unassembled WGS sequence"/>
</dbReference>
<feature type="transmembrane region" description="Helical" evidence="6">
    <location>
        <begin position="507"/>
        <end position="526"/>
    </location>
</feature>
<dbReference type="GO" id="GO:0005886">
    <property type="term" value="C:plasma membrane"/>
    <property type="evidence" value="ECO:0007669"/>
    <property type="project" value="UniProtKB-SubCell"/>
</dbReference>
<keyword evidence="10" id="KW-1185">Reference proteome</keyword>
<feature type="transmembrane region" description="Helical" evidence="6">
    <location>
        <begin position="6"/>
        <end position="25"/>
    </location>
</feature>
<feature type="domain" description="ComEC/Rec2-related protein" evidence="7">
    <location>
        <begin position="234"/>
        <end position="503"/>
    </location>
</feature>
<feature type="transmembrane region" description="Helical" evidence="6">
    <location>
        <begin position="289"/>
        <end position="312"/>
    </location>
</feature>
<evidence type="ECO:0000313" key="9">
    <source>
        <dbReference type="EMBL" id="RUT71135.1"/>
    </source>
</evidence>
<proteinExistence type="predicted"/>
<gene>
    <name evidence="9" type="ORF">D0817_08350</name>
</gene>
<dbReference type="Pfam" id="PF13567">
    <property type="entry name" value="DUF4131"/>
    <property type="match status" value="1"/>
</dbReference>
<evidence type="ECO:0000256" key="1">
    <source>
        <dbReference type="ARBA" id="ARBA00004651"/>
    </source>
</evidence>
<keyword evidence="2" id="KW-1003">Cell membrane</keyword>
<feature type="transmembrane region" description="Helical" evidence="6">
    <location>
        <begin position="422"/>
        <end position="455"/>
    </location>
</feature>
<feature type="transmembrane region" description="Helical" evidence="6">
    <location>
        <begin position="333"/>
        <end position="353"/>
    </location>
</feature>
<dbReference type="PANTHER" id="PTHR30619:SF1">
    <property type="entry name" value="RECOMBINATION PROTEIN 2"/>
    <property type="match status" value="1"/>
</dbReference>
<dbReference type="InterPro" id="IPR004477">
    <property type="entry name" value="ComEC_N"/>
</dbReference>
<feature type="transmembrane region" description="Helical" evidence="6">
    <location>
        <begin position="359"/>
        <end position="375"/>
    </location>
</feature>
<protein>
    <submittedName>
        <fullName evidence="9">ComEC family competence protein</fullName>
    </submittedName>
</protein>
<dbReference type="Pfam" id="PF03772">
    <property type="entry name" value="Competence"/>
    <property type="match status" value="1"/>
</dbReference>
<dbReference type="EMBL" id="QWDM01000004">
    <property type="protein sequence ID" value="RUT71135.1"/>
    <property type="molecule type" value="Genomic_DNA"/>
</dbReference>
<dbReference type="AlphaFoldDB" id="A0A434A9T4"/>
<organism evidence="9 10">
    <name type="scientific">Flavobacterium cupreum</name>
    <dbReference type="NCBI Taxonomy" id="2133766"/>
    <lineage>
        <taxon>Bacteria</taxon>
        <taxon>Pseudomonadati</taxon>
        <taxon>Bacteroidota</taxon>
        <taxon>Flavobacteriia</taxon>
        <taxon>Flavobacteriales</taxon>
        <taxon>Flavobacteriaceae</taxon>
        <taxon>Flavobacterium</taxon>
    </lineage>
</organism>
<dbReference type="PANTHER" id="PTHR30619">
    <property type="entry name" value="DNA INTERNALIZATION/COMPETENCE PROTEIN COMEC/REC2"/>
    <property type="match status" value="1"/>
</dbReference>
<dbReference type="NCBIfam" id="TIGR00360">
    <property type="entry name" value="ComEC_N-term"/>
    <property type="match status" value="1"/>
</dbReference>
<comment type="caution">
    <text evidence="9">The sequence shown here is derived from an EMBL/GenBank/DDBJ whole genome shotgun (WGS) entry which is preliminary data.</text>
</comment>
<feature type="domain" description="DUF4131" evidence="8">
    <location>
        <begin position="34"/>
        <end position="192"/>
    </location>
</feature>
<accession>A0A434A9T4</accession>
<dbReference type="InterPro" id="IPR025405">
    <property type="entry name" value="DUF4131"/>
</dbReference>
<dbReference type="RefSeq" id="WP_127337913.1">
    <property type="nucleotide sequence ID" value="NZ_QWDM01000004.1"/>
</dbReference>
<feature type="transmembrane region" description="Helical" evidence="6">
    <location>
        <begin position="484"/>
        <end position="501"/>
    </location>
</feature>
<feature type="transmembrane region" description="Helical" evidence="6">
    <location>
        <begin position="56"/>
        <end position="78"/>
    </location>
</feature>
<keyword evidence="5 6" id="KW-0472">Membrane</keyword>
<feature type="transmembrane region" description="Helical" evidence="6">
    <location>
        <begin position="387"/>
        <end position="410"/>
    </location>
</feature>
<feature type="transmembrane region" description="Helical" evidence="6">
    <location>
        <begin position="30"/>
        <end position="50"/>
    </location>
</feature>
<evidence type="ECO:0000256" key="3">
    <source>
        <dbReference type="ARBA" id="ARBA00022692"/>
    </source>
</evidence>
<evidence type="ECO:0000313" key="10">
    <source>
        <dbReference type="Proteomes" id="UP000288102"/>
    </source>
</evidence>
<evidence type="ECO:0000256" key="5">
    <source>
        <dbReference type="ARBA" id="ARBA00023136"/>
    </source>
</evidence>
<evidence type="ECO:0000259" key="8">
    <source>
        <dbReference type="Pfam" id="PF13567"/>
    </source>
</evidence>
<name>A0A434A9T4_9FLAO</name>
<dbReference type="InterPro" id="IPR052159">
    <property type="entry name" value="Competence_DNA_uptake"/>
</dbReference>
<feature type="transmembrane region" description="Helical" evidence="6">
    <location>
        <begin position="258"/>
        <end position="277"/>
    </location>
</feature>
<reference evidence="10" key="1">
    <citation type="journal article" date="2019" name="Syst. Appl. Microbiol.">
        <title>Flavobacterium circumlabens sp. nov. and Flavobacterium cupreum sp. nov., two psychrotrophic species isolated from Antarctic environmental samples.</title>
        <authorList>
            <person name="Kralova S."/>
            <person name="Busse H.-J."/>
            <person name="Svec P."/>
            <person name="Maslanova I."/>
            <person name="Stankova E."/>
            <person name="Bartak M."/>
            <person name="Sedlacek I."/>
        </authorList>
    </citation>
    <scope>NUCLEOTIDE SEQUENCE [LARGE SCALE GENOMIC DNA]</scope>
    <source>
        <strain evidence="10">CCM 8825</strain>
    </source>
</reference>